<proteinExistence type="predicted"/>
<dbReference type="eggNOG" id="COG0346">
    <property type="taxonomic scope" value="Bacteria"/>
</dbReference>
<dbReference type="SUPFAM" id="SSF54593">
    <property type="entry name" value="Glyoxalase/Bleomycin resistance protein/Dihydroxybiphenyl dioxygenase"/>
    <property type="match status" value="1"/>
</dbReference>
<dbReference type="GO" id="GO:0051213">
    <property type="term" value="F:dioxygenase activity"/>
    <property type="evidence" value="ECO:0007669"/>
    <property type="project" value="UniProtKB-KW"/>
</dbReference>
<gene>
    <name evidence="2" type="ORF">DW2_14075</name>
</gene>
<keyword evidence="3" id="KW-1185">Reference proteome</keyword>
<dbReference type="AlphaFoldDB" id="A0A085TTT7"/>
<dbReference type="STRING" id="1317124.DW2_14075"/>
<dbReference type="PANTHER" id="PTHR35006">
    <property type="entry name" value="GLYOXALASE FAMILY PROTEIN (AFU_ORTHOLOGUE AFUA_5G14830)"/>
    <property type="match status" value="1"/>
</dbReference>
<dbReference type="InterPro" id="IPR004360">
    <property type="entry name" value="Glyas_Fos-R_dOase_dom"/>
</dbReference>
<dbReference type="CDD" id="cd07262">
    <property type="entry name" value="VOC_like"/>
    <property type="match status" value="1"/>
</dbReference>
<evidence type="ECO:0000313" key="2">
    <source>
        <dbReference type="EMBL" id="KFE34134.1"/>
    </source>
</evidence>
<dbReference type="InterPro" id="IPR037523">
    <property type="entry name" value="VOC_core"/>
</dbReference>
<dbReference type="Gene3D" id="3.10.180.10">
    <property type="entry name" value="2,3-Dihydroxybiphenyl 1,2-Dioxygenase, domain 1"/>
    <property type="match status" value="1"/>
</dbReference>
<organism evidence="2 3">
    <name type="scientific">Thioclava atlantica</name>
    <dbReference type="NCBI Taxonomy" id="1317124"/>
    <lineage>
        <taxon>Bacteria</taxon>
        <taxon>Pseudomonadati</taxon>
        <taxon>Pseudomonadota</taxon>
        <taxon>Alphaproteobacteria</taxon>
        <taxon>Rhodobacterales</taxon>
        <taxon>Paracoccaceae</taxon>
        <taxon>Thioclava</taxon>
    </lineage>
</organism>
<reference evidence="3" key="1">
    <citation type="submission" date="2013-04" db="EMBL/GenBank/DDBJ databases">
        <title>Thioclava sp. 13D2W-2 Genome Sequencing.</title>
        <authorList>
            <person name="Lai Q."/>
            <person name="Li G."/>
            <person name="Shao Z."/>
        </authorList>
    </citation>
    <scope>NUCLEOTIDE SEQUENCE [LARGE SCALE GENOMIC DNA]</scope>
    <source>
        <strain evidence="3">13D2W-2</strain>
    </source>
</reference>
<evidence type="ECO:0000259" key="1">
    <source>
        <dbReference type="PROSITE" id="PS51819"/>
    </source>
</evidence>
<dbReference type="Proteomes" id="UP000028607">
    <property type="component" value="Unassembled WGS sequence"/>
</dbReference>
<sequence length="136" mass="15110">MEMLSHFSLGISDYDRALAFYTPLMERLGLRLRFAEPEKAWAGWTDAAGNRPIFFITRPFDGHAPAPGNGPMVAFNAPDRETVDAVHALALELGGADEGAPRLRAHYHPDYYGAYFRDLDGNKLCVACHFVPEATR</sequence>
<keyword evidence="2" id="KW-0560">Oxidoreductase</keyword>
<name>A0A085TTT7_9RHOB</name>
<dbReference type="Pfam" id="PF00903">
    <property type="entry name" value="Glyoxalase"/>
    <property type="match status" value="1"/>
</dbReference>
<accession>A0A085TTT7</accession>
<protein>
    <submittedName>
        <fullName evidence="2">Glyoxalase/bleomycin resistance protein/dioxygenase</fullName>
    </submittedName>
</protein>
<dbReference type="PATRIC" id="fig|1317124.6.peg.2828"/>
<evidence type="ECO:0000313" key="3">
    <source>
        <dbReference type="Proteomes" id="UP000028607"/>
    </source>
</evidence>
<dbReference type="RefSeq" id="WP_202900119.1">
    <property type="nucleotide sequence ID" value="NZ_AQRC01000012.1"/>
</dbReference>
<comment type="caution">
    <text evidence="2">The sequence shown here is derived from an EMBL/GenBank/DDBJ whole genome shotgun (WGS) entry which is preliminary data.</text>
</comment>
<keyword evidence="2" id="KW-0223">Dioxygenase</keyword>
<dbReference type="EMBL" id="AQRC01000012">
    <property type="protein sequence ID" value="KFE34134.1"/>
    <property type="molecule type" value="Genomic_DNA"/>
</dbReference>
<feature type="domain" description="VOC" evidence="1">
    <location>
        <begin position="3"/>
        <end position="129"/>
    </location>
</feature>
<dbReference type="InterPro" id="IPR029068">
    <property type="entry name" value="Glyas_Bleomycin-R_OHBP_Dase"/>
</dbReference>
<dbReference type="PROSITE" id="PS51819">
    <property type="entry name" value="VOC"/>
    <property type="match status" value="1"/>
</dbReference>
<reference evidence="2 3" key="2">
    <citation type="journal article" date="2015" name="Antonie Van Leeuwenhoek">
        <title>Thioclava indica sp. nov., isolated from surface seawater of the Indian Ocean.</title>
        <authorList>
            <person name="Liu Y."/>
            <person name="Lai Q."/>
            <person name="Du J."/>
            <person name="Xu H."/>
            <person name="Jiang L."/>
            <person name="Shao Z."/>
        </authorList>
    </citation>
    <scope>NUCLEOTIDE SEQUENCE [LARGE SCALE GENOMIC DNA]</scope>
    <source>
        <strain evidence="2 3">13D2W-2</strain>
    </source>
</reference>
<dbReference type="PANTHER" id="PTHR35006:SF1">
    <property type="entry name" value="BLL2941 PROTEIN"/>
    <property type="match status" value="1"/>
</dbReference>